<protein>
    <submittedName>
        <fullName evidence="2">Uncharacterized protein</fullName>
    </submittedName>
</protein>
<evidence type="ECO:0000256" key="1">
    <source>
        <dbReference type="SAM" id="MobiDB-lite"/>
    </source>
</evidence>
<reference evidence="2" key="1">
    <citation type="submission" date="2021-03" db="EMBL/GenBank/DDBJ databases">
        <title>Evolutionary innovations through gain and loss of genes in the ectomycorrhizal Boletales.</title>
        <authorList>
            <person name="Wu G."/>
            <person name="Miyauchi S."/>
            <person name="Morin E."/>
            <person name="Yang Z.-L."/>
            <person name="Xu J."/>
            <person name="Martin F.M."/>
        </authorList>
    </citation>
    <scope>NUCLEOTIDE SEQUENCE</scope>
    <source>
        <strain evidence="2">BR01</strain>
    </source>
</reference>
<proteinExistence type="predicted"/>
<dbReference type="AlphaFoldDB" id="A0A8I3A9B2"/>
<feature type="region of interest" description="Disordered" evidence="1">
    <location>
        <begin position="83"/>
        <end position="157"/>
    </location>
</feature>
<gene>
    <name evidence="2" type="ORF">JVT61DRAFT_3674</name>
</gene>
<organism evidence="2 3">
    <name type="scientific">Boletus reticuloceps</name>
    <dbReference type="NCBI Taxonomy" id="495285"/>
    <lineage>
        <taxon>Eukaryota</taxon>
        <taxon>Fungi</taxon>
        <taxon>Dikarya</taxon>
        <taxon>Basidiomycota</taxon>
        <taxon>Agaricomycotina</taxon>
        <taxon>Agaricomycetes</taxon>
        <taxon>Agaricomycetidae</taxon>
        <taxon>Boletales</taxon>
        <taxon>Boletineae</taxon>
        <taxon>Boletaceae</taxon>
        <taxon>Boletoideae</taxon>
        <taxon>Boletus</taxon>
    </lineage>
</organism>
<keyword evidence="3" id="KW-1185">Reference proteome</keyword>
<name>A0A8I3A9B2_9AGAM</name>
<feature type="compositionally biased region" description="Basic residues" evidence="1">
    <location>
        <begin position="83"/>
        <end position="93"/>
    </location>
</feature>
<dbReference type="OrthoDB" id="2684984at2759"/>
<dbReference type="Proteomes" id="UP000683000">
    <property type="component" value="Unassembled WGS sequence"/>
</dbReference>
<sequence>MLLCHYSRRMTMDTLCFNEVSTDDPSVTGPEYVCMQADSFSELEGSDMWWKVPPPSGEWRVTKCDSIQVHSVNGLFKYGNTRRVQRTKRKTYKARQEENPRPPKNTRKAKSKMFISSNEKDKVEAGPSTGAKLKGKGKLEAPQDLAEALDAPEVSKV</sequence>
<dbReference type="EMBL" id="JAGFBS010000016">
    <property type="protein sequence ID" value="KAG6374928.1"/>
    <property type="molecule type" value="Genomic_DNA"/>
</dbReference>
<accession>A0A8I3A9B2</accession>
<comment type="caution">
    <text evidence="2">The sequence shown here is derived from an EMBL/GenBank/DDBJ whole genome shotgun (WGS) entry which is preliminary data.</text>
</comment>
<evidence type="ECO:0000313" key="2">
    <source>
        <dbReference type="EMBL" id="KAG6374928.1"/>
    </source>
</evidence>
<evidence type="ECO:0000313" key="3">
    <source>
        <dbReference type="Proteomes" id="UP000683000"/>
    </source>
</evidence>